<accession>A0ABS2A5L4</accession>
<evidence type="ECO:0000256" key="9">
    <source>
        <dbReference type="SAM" id="SignalP"/>
    </source>
</evidence>
<dbReference type="EMBL" id="JAENHP010000002">
    <property type="protein sequence ID" value="MBM2615121.1"/>
    <property type="molecule type" value="Genomic_DNA"/>
</dbReference>
<keyword evidence="4" id="KW-0479">Metal-binding</keyword>
<protein>
    <submittedName>
        <fullName evidence="11">VWA domain-containing protein</fullName>
    </submittedName>
</protein>
<dbReference type="RefSeq" id="WP_307872591.1">
    <property type="nucleotide sequence ID" value="NZ_JAENHP010000002.1"/>
</dbReference>
<dbReference type="Gene3D" id="2.120.10.70">
    <property type="entry name" value="Fucose-specific lectin"/>
    <property type="match status" value="1"/>
</dbReference>
<dbReference type="Pfam" id="PF03372">
    <property type="entry name" value="Exo_endo_phos"/>
    <property type="match status" value="1"/>
</dbReference>
<evidence type="ECO:0000256" key="4">
    <source>
        <dbReference type="ARBA" id="ARBA00022723"/>
    </source>
</evidence>
<dbReference type="PANTHER" id="PTHR15822:SF4">
    <property type="entry name" value="TYROSYL-DNA PHOSPHODIESTERASE 2"/>
    <property type="match status" value="1"/>
</dbReference>
<dbReference type="Gene3D" id="3.60.10.10">
    <property type="entry name" value="Endonuclease/exonuclease/phosphatase"/>
    <property type="match status" value="1"/>
</dbReference>
<feature type="chain" id="PRO_5045834660" evidence="9">
    <location>
        <begin position="17"/>
        <end position="846"/>
    </location>
</feature>
<keyword evidence="8" id="KW-0234">DNA repair</keyword>
<dbReference type="InterPro" id="IPR036465">
    <property type="entry name" value="vWFA_dom_sf"/>
</dbReference>
<reference evidence="11 12" key="1">
    <citation type="submission" date="2021-01" db="EMBL/GenBank/DDBJ databases">
        <title>Actinoplanes sp. nov. LDG1-06 isolated from lichen.</title>
        <authorList>
            <person name="Saeng-In P."/>
            <person name="Phongsopitanun W."/>
            <person name="Kanchanasin P."/>
            <person name="Yuki M."/>
            <person name="Kudo T."/>
            <person name="Ohkuma M."/>
            <person name="Tanasupawat S."/>
        </authorList>
    </citation>
    <scope>NUCLEOTIDE SEQUENCE [LARGE SCALE GENOMIC DNA]</scope>
    <source>
        <strain evidence="11 12">LDG1-06</strain>
    </source>
</reference>
<evidence type="ECO:0000256" key="1">
    <source>
        <dbReference type="ARBA" id="ARBA00001936"/>
    </source>
</evidence>
<keyword evidence="5" id="KW-0227">DNA damage</keyword>
<evidence type="ECO:0000259" key="10">
    <source>
        <dbReference type="PROSITE" id="PS50234"/>
    </source>
</evidence>
<comment type="caution">
    <text evidence="11">The sequence shown here is derived from an EMBL/GenBank/DDBJ whole genome shotgun (WGS) entry which is preliminary data.</text>
</comment>
<keyword evidence="6" id="KW-0378">Hydrolase</keyword>
<sequence>MTAGAFVTLTAPVASAADGRAVMFVVDTSGSMAGTRLNEAKSALNAGIDALPASDVAGVQRYGGACGDGGELLVPPGVGNRESLHTAVGALEASGGTPTPDALRSAAANFPAGAKEKVLILVSDGQSSCGDPCPVARELKEQQGIAFTAFTVGFQTDGQAETELSCIATATGGSYFPASDTEGIKKAIDAALGGGGEQARFTVMSYNVRGNNDSPDRHEPGGPTDYADAIAAENADVVGLQEINRYEAGQVARKLGWADSCALPYCFWKQVSFWTGEGTAILSRYPLTGSTSWKLLPAGTGDHDRFLMRATLTVRGQKMYFYNTHLTNKAGQMGAQAQAALARIEQDRTAERGTFRPVLVGDLNSFAWEPAGQAFSSVLTDAWAALHPKAAEQASCFFAIGTLTKPGPPECGLTNPVRKNAKANVGRIIPTARIDYAFVGKNSGYEVVAANVPDEDAQIPKRAGSTKKYWEVSDHLPLSVTLQTASTNPSARVHVVSDGHVLEYALGPDRAWAWTDVTRVTYGAVPAAGQVSSYKQGTTVGVVYRAEDGRIHQLVNDARGVWRDENLSTAAGVPPTGRLPSGQKAVGSPQVFLAPAPRVVYRTGDDRLHELSFDGTRWARSDLTALSNVAGNRNAQVRSDPYGYASPAPRVVYRGTDNRVHEMFLGTSGWVHADLNALAGRGSDVRGTPKGYLSSSGARVIYRGDDNHIHELFSPAGAGGWKFADLNRLAGATASVSDDPWGIATPLATVQFRDSGGQVWQFVQQPTGAWTSQRLAPLSGDSRADGRPAGYLTTFLTDTQRVVYRDRDDHVRELRLSGGAWAAADLTRLTGGPSVSGDPIPVAVGP</sequence>
<evidence type="ECO:0000256" key="7">
    <source>
        <dbReference type="ARBA" id="ARBA00022842"/>
    </source>
</evidence>
<dbReference type="SMART" id="SM00327">
    <property type="entry name" value="VWA"/>
    <property type="match status" value="1"/>
</dbReference>
<dbReference type="InterPro" id="IPR051547">
    <property type="entry name" value="TDP2-like"/>
</dbReference>
<dbReference type="Gene3D" id="3.40.50.410">
    <property type="entry name" value="von Willebrand factor, type A domain"/>
    <property type="match status" value="1"/>
</dbReference>
<dbReference type="Pfam" id="PF00092">
    <property type="entry name" value="VWA"/>
    <property type="match status" value="1"/>
</dbReference>
<keyword evidence="12" id="KW-1185">Reference proteome</keyword>
<dbReference type="InterPro" id="IPR005135">
    <property type="entry name" value="Endo/exonuclease/phosphatase"/>
</dbReference>
<dbReference type="PANTHER" id="PTHR15822">
    <property type="entry name" value="TRAF AND TNF RECEPTOR-ASSOCIATED PROTEIN"/>
    <property type="match status" value="1"/>
</dbReference>
<evidence type="ECO:0000256" key="8">
    <source>
        <dbReference type="ARBA" id="ARBA00023204"/>
    </source>
</evidence>
<feature type="signal peptide" evidence="9">
    <location>
        <begin position="1"/>
        <end position="16"/>
    </location>
</feature>
<evidence type="ECO:0000256" key="2">
    <source>
        <dbReference type="ARBA" id="ARBA00001946"/>
    </source>
</evidence>
<dbReference type="SUPFAM" id="SSF53300">
    <property type="entry name" value="vWA-like"/>
    <property type="match status" value="1"/>
</dbReference>
<comment type="cofactor">
    <cofactor evidence="2">
        <name>Mg(2+)</name>
        <dbReference type="ChEBI" id="CHEBI:18420"/>
    </cofactor>
</comment>
<dbReference type="Proteomes" id="UP000632138">
    <property type="component" value="Unassembled WGS sequence"/>
</dbReference>
<dbReference type="SUPFAM" id="SSF56219">
    <property type="entry name" value="DNase I-like"/>
    <property type="match status" value="1"/>
</dbReference>
<evidence type="ECO:0000256" key="6">
    <source>
        <dbReference type="ARBA" id="ARBA00022801"/>
    </source>
</evidence>
<proteinExistence type="predicted"/>
<gene>
    <name evidence="11" type="ORF">JIG36_06045</name>
</gene>
<evidence type="ECO:0000313" key="12">
    <source>
        <dbReference type="Proteomes" id="UP000632138"/>
    </source>
</evidence>
<evidence type="ECO:0000256" key="5">
    <source>
        <dbReference type="ARBA" id="ARBA00022763"/>
    </source>
</evidence>
<evidence type="ECO:0000256" key="3">
    <source>
        <dbReference type="ARBA" id="ARBA00022722"/>
    </source>
</evidence>
<keyword evidence="3" id="KW-0540">Nuclease</keyword>
<dbReference type="PROSITE" id="PS50234">
    <property type="entry name" value="VWFA"/>
    <property type="match status" value="1"/>
</dbReference>
<organism evidence="11 12">
    <name type="scientific">Paractinoplanes ovalisporus</name>
    <dbReference type="NCBI Taxonomy" id="2810368"/>
    <lineage>
        <taxon>Bacteria</taxon>
        <taxon>Bacillati</taxon>
        <taxon>Actinomycetota</taxon>
        <taxon>Actinomycetes</taxon>
        <taxon>Micromonosporales</taxon>
        <taxon>Micromonosporaceae</taxon>
        <taxon>Paractinoplanes</taxon>
    </lineage>
</organism>
<dbReference type="SUPFAM" id="SSF89372">
    <property type="entry name" value="Fucose-specific lectin"/>
    <property type="match status" value="1"/>
</dbReference>
<comment type="cofactor">
    <cofactor evidence="1">
        <name>Mn(2+)</name>
        <dbReference type="ChEBI" id="CHEBI:29035"/>
    </cofactor>
</comment>
<name>A0ABS2A5L4_9ACTN</name>
<dbReference type="InterPro" id="IPR036691">
    <property type="entry name" value="Endo/exonu/phosph_ase_sf"/>
</dbReference>
<keyword evidence="7" id="KW-0460">Magnesium</keyword>
<keyword evidence="9" id="KW-0732">Signal</keyword>
<dbReference type="InterPro" id="IPR002035">
    <property type="entry name" value="VWF_A"/>
</dbReference>
<feature type="domain" description="VWFA" evidence="10">
    <location>
        <begin position="21"/>
        <end position="192"/>
    </location>
</feature>
<evidence type="ECO:0000313" key="11">
    <source>
        <dbReference type="EMBL" id="MBM2615121.1"/>
    </source>
</evidence>